<protein>
    <recommendedName>
        <fullName evidence="3">Capsular polysaccharide biosynthesis protein</fullName>
    </recommendedName>
</protein>
<evidence type="ECO:0008006" key="3">
    <source>
        <dbReference type="Google" id="ProtNLM"/>
    </source>
</evidence>
<dbReference type="Gene3D" id="3.40.50.300">
    <property type="entry name" value="P-loop containing nucleotide triphosphate hydrolases"/>
    <property type="match status" value="1"/>
</dbReference>
<dbReference type="AlphaFoldDB" id="A0AAV2VJ88"/>
<dbReference type="GO" id="GO:0005886">
    <property type="term" value="C:plasma membrane"/>
    <property type="evidence" value="ECO:0007669"/>
    <property type="project" value="TreeGrafter"/>
</dbReference>
<dbReference type="SUPFAM" id="SSF52540">
    <property type="entry name" value="P-loop containing nucleoside triphosphate hydrolases"/>
    <property type="match status" value="1"/>
</dbReference>
<comment type="caution">
    <text evidence="1">The sequence shown here is derived from an EMBL/GenBank/DDBJ whole genome shotgun (WGS) entry which is preliminary data.</text>
</comment>
<gene>
    <name evidence="1" type="ORF">VIBNISOn1_1160089</name>
</gene>
<name>A0AAV2VJ88_9VIBR</name>
<evidence type="ECO:0000313" key="2">
    <source>
        <dbReference type="Proteomes" id="UP000018211"/>
    </source>
</evidence>
<dbReference type="PANTHER" id="PTHR32309:SF13">
    <property type="entry name" value="FERRIC ENTEROBACTIN TRANSPORT PROTEIN FEPE"/>
    <property type="match status" value="1"/>
</dbReference>
<reference evidence="1 2" key="1">
    <citation type="journal article" date="2013" name="ISME J.">
        <title>Comparative genomics of pathogenic lineages of Vibrio nigripulchritudo identifies virulence-associated traits.</title>
        <authorList>
            <person name="Goudenege D."/>
            <person name="Labreuche Y."/>
            <person name="Krin E."/>
            <person name="Ansquer D."/>
            <person name="Mangenot S."/>
            <person name="Calteau A."/>
            <person name="Medigue C."/>
            <person name="Mazel D."/>
            <person name="Polz M.F."/>
            <person name="Le Roux F."/>
        </authorList>
    </citation>
    <scope>NUCLEOTIDE SEQUENCE [LARGE SCALE GENOMIC DNA]</scope>
    <source>
        <strain evidence="1 2">SOn1</strain>
    </source>
</reference>
<evidence type="ECO:0000313" key="1">
    <source>
        <dbReference type="EMBL" id="CCO44581.1"/>
    </source>
</evidence>
<dbReference type="GO" id="GO:0004713">
    <property type="term" value="F:protein tyrosine kinase activity"/>
    <property type="evidence" value="ECO:0007669"/>
    <property type="project" value="TreeGrafter"/>
</dbReference>
<sequence>MSIPACNMEIEQVFLQLEKHHCRSLCITSTNCGEGSSSMALALTERHLLAGYRTLFVDLNLKHPSLMTLDLPTMLPNSGDSEDVFEDFDVIDPDGNTIEPEPTPGPCQHLAIVEGTHEVITGVNAPTEKAEIMGFRQPHMLKQKIEEWLKDYDRVIIDTSPISQLNANNIPAETVAGACDGTILMLMAGKTNQSELSSAMAHLNDNNANLVGTVINDLHHPSLADELCRQIEKARFLPKSWVSKITLSIRKARFLQVSI</sequence>
<dbReference type="EMBL" id="CAOF01000020">
    <property type="protein sequence ID" value="CCO44581.1"/>
    <property type="molecule type" value="Genomic_DNA"/>
</dbReference>
<proteinExistence type="predicted"/>
<organism evidence="1 2">
    <name type="scientific">Vibrio nigripulchritudo SOn1</name>
    <dbReference type="NCBI Taxonomy" id="1238450"/>
    <lineage>
        <taxon>Bacteria</taxon>
        <taxon>Pseudomonadati</taxon>
        <taxon>Pseudomonadota</taxon>
        <taxon>Gammaproteobacteria</taxon>
        <taxon>Vibrionales</taxon>
        <taxon>Vibrionaceae</taxon>
        <taxon>Vibrio</taxon>
    </lineage>
</organism>
<dbReference type="Proteomes" id="UP000018211">
    <property type="component" value="Unassembled WGS sequence"/>
</dbReference>
<dbReference type="InterPro" id="IPR050445">
    <property type="entry name" value="Bact_polysacc_biosynth/exp"/>
</dbReference>
<dbReference type="RefSeq" id="WP_004408138.1">
    <property type="nucleotide sequence ID" value="NZ_LK391965.1"/>
</dbReference>
<dbReference type="GeneID" id="97541379"/>
<accession>A0AAV2VJ88</accession>
<dbReference type="PANTHER" id="PTHR32309">
    <property type="entry name" value="TYROSINE-PROTEIN KINASE"/>
    <property type="match status" value="1"/>
</dbReference>
<dbReference type="InterPro" id="IPR027417">
    <property type="entry name" value="P-loop_NTPase"/>
</dbReference>